<comment type="caution">
    <text evidence="4">The sequence shown here is derived from an EMBL/GenBank/DDBJ whole genome shotgun (WGS) entry which is preliminary data.</text>
</comment>
<keyword evidence="5" id="KW-1185">Reference proteome</keyword>
<reference evidence="5" key="1">
    <citation type="journal article" date="2019" name="Int. J. Syst. Evol. Microbiol.">
        <title>The Global Catalogue of Microorganisms (GCM) 10K type strain sequencing project: providing services to taxonomists for standard genome sequencing and annotation.</title>
        <authorList>
            <consortium name="The Broad Institute Genomics Platform"/>
            <consortium name="The Broad Institute Genome Sequencing Center for Infectious Disease"/>
            <person name="Wu L."/>
            <person name="Ma J."/>
        </authorList>
    </citation>
    <scope>NUCLEOTIDE SEQUENCE [LARGE SCALE GENOMIC DNA]</scope>
    <source>
        <strain evidence="5">KCTC 42739</strain>
    </source>
</reference>
<evidence type="ECO:0000259" key="3">
    <source>
        <dbReference type="PROSITE" id="PS50110"/>
    </source>
</evidence>
<dbReference type="PANTHER" id="PTHR44591:SF24">
    <property type="entry name" value="PROTEIN-GLUTAMATE METHYLESTERASE_PROTEIN-GLUTAMINE GLUTAMINASE 1"/>
    <property type="match status" value="1"/>
</dbReference>
<dbReference type="InterPro" id="IPR050595">
    <property type="entry name" value="Bact_response_regulator"/>
</dbReference>
<dbReference type="EMBL" id="JBHRXP010000004">
    <property type="protein sequence ID" value="MFC3580668.1"/>
    <property type="molecule type" value="Genomic_DNA"/>
</dbReference>
<dbReference type="Proteomes" id="UP001595713">
    <property type="component" value="Unassembled WGS sequence"/>
</dbReference>
<dbReference type="RefSeq" id="WP_261294759.1">
    <property type="nucleotide sequence ID" value="NZ_JANQBK010000010.1"/>
</dbReference>
<feature type="modified residue" description="4-aspartylphosphate" evidence="2">
    <location>
        <position position="56"/>
    </location>
</feature>
<protein>
    <submittedName>
        <fullName evidence="4">Response regulator</fullName>
    </submittedName>
</protein>
<evidence type="ECO:0000256" key="1">
    <source>
        <dbReference type="ARBA" id="ARBA00022553"/>
    </source>
</evidence>
<name>A0ABV7SUM0_9SPHN</name>
<dbReference type="SUPFAM" id="SSF52172">
    <property type="entry name" value="CheY-like"/>
    <property type="match status" value="1"/>
</dbReference>
<dbReference type="PANTHER" id="PTHR44591">
    <property type="entry name" value="STRESS RESPONSE REGULATOR PROTEIN 1"/>
    <property type="match status" value="1"/>
</dbReference>
<organism evidence="4 5">
    <name type="scientific">Sphingomonas hylomeconis</name>
    <dbReference type="NCBI Taxonomy" id="1395958"/>
    <lineage>
        <taxon>Bacteria</taxon>
        <taxon>Pseudomonadati</taxon>
        <taxon>Pseudomonadota</taxon>
        <taxon>Alphaproteobacteria</taxon>
        <taxon>Sphingomonadales</taxon>
        <taxon>Sphingomonadaceae</taxon>
        <taxon>Sphingomonas</taxon>
    </lineage>
</organism>
<dbReference type="PROSITE" id="PS50110">
    <property type="entry name" value="RESPONSE_REGULATORY"/>
    <property type="match status" value="1"/>
</dbReference>
<evidence type="ECO:0000256" key="2">
    <source>
        <dbReference type="PROSITE-ProRule" id="PRU00169"/>
    </source>
</evidence>
<proteinExistence type="predicted"/>
<feature type="domain" description="Response regulatory" evidence="3">
    <location>
        <begin position="6"/>
        <end position="117"/>
    </location>
</feature>
<evidence type="ECO:0000313" key="4">
    <source>
        <dbReference type="EMBL" id="MFC3580668.1"/>
    </source>
</evidence>
<accession>A0ABV7SUM0</accession>
<keyword evidence="1 2" id="KW-0597">Phosphoprotein</keyword>
<dbReference type="Pfam" id="PF00072">
    <property type="entry name" value="Response_reg"/>
    <property type="match status" value="1"/>
</dbReference>
<dbReference type="InterPro" id="IPR001789">
    <property type="entry name" value="Sig_transdc_resp-reg_receiver"/>
</dbReference>
<dbReference type="SMART" id="SM00448">
    <property type="entry name" value="REC"/>
    <property type="match status" value="1"/>
</dbReference>
<dbReference type="InterPro" id="IPR011006">
    <property type="entry name" value="CheY-like_superfamily"/>
</dbReference>
<sequence>MNGPQRILIVEDEPLIAMMLEDFLEILGHQLAGQADNVADALGAVEAGGVDAAILDVNLSGGEKSWPIADALAARGVPFVFATGGSQDGVIEAHRARPTLAKPFTMDGVAKALDSLA</sequence>
<evidence type="ECO:0000313" key="5">
    <source>
        <dbReference type="Proteomes" id="UP001595713"/>
    </source>
</evidence>
<dbReference type="Gene3D" id="3.40.50.2300">
    <property type="match status" value="1"/>
</dbReference>
<gene>
    <name evidence="4" type="ORF">ACFONA_10880</name>
</gene>